<dbReference type="EMBL" id="LMAI01000015">
    <property type="protein sequence ID" value="KUJ54007.1"/>
    <property type="molecule type" value="Genomic_DNA"/>
</dbReference>
<accession>A0A101CD09</accession>
<dbReference type="SMART" id="SM00507">
    <property type="entry name" value="HNHc"/>
    <property type="match status" value="1"/>
</dbReference>
<dbReference type="AlphaFoldDB" id="A0A101CD09"/>
<name>A0A101CD09_9FLAO</name>
<dbReference type="RefSeq" id="WP_059137924.1">
    <property type="nucleotide sequence ID" value="NZ_LMAI01000015.1"/>
</dbReference>
<evidence type="ECO:0000313" key="2">
    <source>
        <dbReference type="EMBL" id="KUJ54007.1"/>
    </source>
</evidence>
<dbReference type="Pfam" id="PF01844">
    <property type="entry name" value="HNH"/>
    <property type="match status" value="1"/>
</dbReference>
<organism evidence="2 3">
    <name type="scientific">Chryseobacterium aquaticum subsp. greenlandense</name>
    <dbReference type="NCBI Taxonomy" id="345663"/>
    <lineage>
        <taxon>Bacteria</taxon>
        <taxon>Pseudomonadati</taxon>
        <taxon>Bacteroidota</taxon>
        <taxon>Flavobacteriia</taxon>
        <taxon>Flavobacteriales</taxon>
        <taxon>Weeksellaceae</taxon>
        <taxon>Chryseobacterium group</taxon>
        <taxon>Chryseobacterium</taxon>
    </lineage>
</organism>
<dbReference type="Gene3D" id="1.10.30.50">
    <property type="match status" value="1"/>
</dbReference>
<evidence type="ECO:0000313" key="3">
    <source>
        <dbReference type="Proteomes" id="UP000054388"/>
    </source>
</evidence>
<dbReference type="CDD" id="cd00085">
    <property type="entry name" value="HNHc"/>
    <property type="match status" value="1"/>
</dbReference>
<proteinExistence type="predicted"/>
<dbReference type="InterPro" id="IPR002711">
    <property type="entry name" value="HNH"/>
</dbReference>
<gene>
    <name evidence="2" type="ORF">AR686_17625</name>
</gene>
<dbReference type="GO" id="GO:0008270">
    <property type="term" value="F:zinc ion binding"/>
    <property type="evidence" value="ECO:0007669"/>
    <property type="project" value="InterPro"/>
</dbReference>
<dbReference type="GO" id="GO:0004519">
    <property type="term" value="F:endonuclease activity"/>
    <property type="evidence" value="ECO:0007669"/>
    <property type="project" value="InterPro"/>
</dbReference>
<evidence type="ECO:0000259" key="1">
    <source>
        <dbReference type="SMART" id="SM00507"/>
    </source>
</evidence>
<feature type="domain" description="HNH nuclease" evidence="1">
    <location>
        <begin position="6"/>
        <end position="63"/>
    </location>
</feature>
<sequence length="88" mass="10488">MEKHTKVYTEYFPSHSGFYHCEICHCQATEIHHIIRRSEFGSKTKDQQDKIENLIALCRTCHEKAHANIFTKEFLTETHQKTMKIYES</sequence>
<protein>
    <recommendedName>
        <fullName evidence="1">HNH nuclease domain-containing protein</fullName>
    </recommendedName>
</protein>
<comment type="caution">
    <text evidence="2">The sequence shown here is derived from an EMBL/GenBank/DDBJ whole genome shotgun (WGS) entry which is preliminary data.</text>
</comment>
<dbReference type="InterPro" id="IPR003615">
    <property type="entry name" value="HNH_nuc"/>
</dbReference>
<dbReference type="Proteomes" id="UP000054388">
    <property type="component" value="Unassembled WGS sequence"/>
</dbReference>
<reference evidence="2 3" key="1">
    <citation type="submission" date="2015-10" db="EMBL/GenBank/DDBJ databases">
        <title>Genome sequence of Chryseobacterium greenlandense.</title>
        <authorList>
            <person name="Newman J."/>
            <person name="Fischer K."/>
            <person name="Miller J."/>
        </authorList>
    </citation>
    <scope>NUCLEOTIDE SEQUENCE [LARGE SCALE GENOMIC DNA]</scope>
    <source>
        <strain evidence="2 3">UMB34</strain>
    </source>
</reference>
<dbReference type="GO" id="GO:0003676">
    <property type="term" value="F:nucleic acid binding"/>
    <property type="evidence" value="ECO:0007669"/>
    <property type="project" value="InterPro"/>
</dbReference>